<reference evidence="1" key="1">
    <citation type="journal article" date="2023" name="bioRxiv">
        <title>Improved chromosome-level genome assembly for marigold (Tagetes erecta).</title>
        <authorList>
            <person name="Jiang F."/>
            <person name="Yuan L."/>
            <person name="Wang S."/>
            <person name="Wang H."/>
            <person name="Xu D."/>
            <person name="Wang A."/>
            <person name="Fan W."/>
        </authorList>
    </citation>
    <scope>NUCLEOTIDE SEQUENCE</scope>
    <source>
        <strain evidence="1">WSJ</strain>
        <tissue evidence="1">Leaf</tissue>
    </source>
</reference>
<protein>
    <submittedName>
        <fullName evidence="1">Uncharacterized protein</fullName>
    </submittedName>
</protein>
<organism evidence="1 2">
    <name type="scientific">Tagetes erecta</name>
    <name type="common">African marigold</name>
    <dbReference type="NCBI Taxonomy" id="13708"/>
    <lineage>
        <taxon>Eukaryota</taxon>
        <taxon>Viridiplantae</taxon>
        <taxon>Streptophyta</taxon>
        <taxon>Embryophyta</taxon>
        <taxon>Tracheophyta</taxon>
        <taxon>Spermatophyta</taxon>
        <taxon>Magnoliopsida</taxon>
        <taxon>eudicotyledons</taxon>
        <taxon>Gunneridae</taxon>
        <taxon>Pentapetalae</taxon>
        <taxon>asterids</taxon>
        <taxon>campanulids</taxon>
        <taxon>Asterales</taxon>
        <taxon>Asteraceae</taxon>
        <taxon>Asteroideae</taxon>
        <taxon>Heliantheae alliance</taxon>
        <taxon>Tageteae</taxon>
        <taxon>Tagetes</taxon>
    </lineage>
</organism>
<dbReference type="EMBL" id="JAUHHV010000010">
    <property type="protein sequence ID" value="KAK1410194.1"/>
    <property type="molecule type" value="Genomic_DNA"/>
</dbReference>
<accession>A0AAD8NHL6</accession>
<comment type="caution">
    <text evidence="1">The sequence shown here is derived from an EMBL/GenBank/DDBJ whole genome shotgun (WGS) entry which is preliminary data.</text>
</comment>
<keyword evidence="2" id="KW-1185">Reference proteome</keyword>
<name>A0AAD8NHL6_TARER</name>
<evidence type="ECO:0000313" key="1">
    <source>
        <dbReference type="EMBL" id="KAK1410194.1"/>
    </source>
</evidence>
<sequence>MPRRHTYNYSHVLHFDNTTHNTLDNTGIDSDFPQLQTYTDSLDDAEQGDPVQDTLTIAKLSNRAASVSQTFLCQPVHCKKLSVFHMAKKLMDTNAQIRFLYQVIETY</sequence>
<gene>
    <name evidence="1" type="ORF">QVD17_36729</name>
</gene>
<dbReference type="Proteomes" id="UP001229421">
    <property type="component" value="Unassembled WGS sequence"/>
</dbReference>
<proteinExistence type="predicted"/>
<dbReference type="AlphaFoldDB" id="A0AAD8NHL6"/>
<evidence type="ECO:0000313" key="2">
    <source>
        <dbReference type="Proteomes" id="UP001229421"/>
    </source>
</evidence>